<gene>
    <name evidence="1" type="ORF">MmiHf6_12350</name>
</gene>
<dbReference type="InterPro" id="IPR021323">
    <property type="entry name" value="DUF2927"/>
</dbReference>
<accession>A0AA96VBK6</accession>
<keyword evidence="2" id="KW-1185">Reference proteome</keyword>
<dbReference type="KEGG" id="mehf:MmiHf6_12350"/>
<proteinExistence type="predicted"/>
<dbReference type="EMBL" id="CP131059">
    <property type="protein sequence ID" value="WNY23912.1"/>
    <property type="molecule type" value="Genomic_DNA"/>
</dbReference>
<evidence type="ECO:0000313" key="1">
    <source>
        <dbReference type="EMBL" id="WNY23912.1"/>
    </source>
</evidence>
<name>A0AA96VBK6_9EURY</name>
<protein>
    <submittedName>
        <fullName evidence="1">Uncharacterized protein</fullName>
    </submittedName>
</protein>
<dbReference type="SUPFAM" id="SSF55486">
    <property type="entry name" value="Metalloproteases ('zincins'), catalytic domain"/>
    <property type="match status" value="1"/>
</dbReference>
<reference evidence="1 2" key="1">
    <citation type="submission" date="2023-07" db="EMBL/GenBank/DDBJ databases">
        <title>Closed genoem sequence of Methanomicrococcus sp. Hf6.</title>
        <authorList>
            <person name="Poehlein A."/>
            <person name="Protasov E."/>
            <person name="Platt K."/>
            <person name="Reeh H."/>
            <person name="Daniel R."/>
            <person name="Brune A."/>
        </authorList>
    </citation>
    <scope>NUCLEOTIDE SEQUENCE [LARGE SCALE GENOMIC DNA]</scope>
    <source>
        <strain evidence="1 2">Hf6</strain>
    </source>
</reference>
<dbReference type="Pfam" id="PF11150">
    <property type="entry name" value="DUF2927"/>
    <property type="match status" value="1"/>
</dbReference>
<organism evidence="1 2">
    <name type="scientific">Methanimicrococcus hongohii</name>
    <dbReference type="NCBI Taxonomy" id="3028295"/>
    <lineage>
        <taxon>Archaea</taxon>
        <taxon>Methanobacteriati</taxon>
        <taxon>Methanobacteriota</taxon>
        <taxon>Stenosarchaea group</taxon>
        <taxon>Methanomicrobia</taxon>
        <taxon>Methanosarcinales</taxon>
        <taxon>Methanosarcinaceae</taxon>
        <taxon>Methanimicrococcus</taxon>
    </lineage>
</organism>
<dbReference type="AlphaFoldDB" id="A0AA96VBK6"/>
<sequence>MILIAIIGLMSIIFLQTNIVNHSRFDNNFCFLNDSDNSVSFAEGMNFIYEVQLSKVRTLEKWTIPIRIKYEGDPTKEDIDVLNQIIKDFNKINGFPGMKIVNKDENVLLIYAPKEALPEIQQKYNLTNLTIDKGVCQRFSENGEITQAIIVIESDIDQNTKNSVVLHEIFHMIGFYGHSYDNASIINHIGEPIPKLSAVDTLSFRMLYHPEISIGMEYHEINAYYQEKELAEFMND</sequence>
<dbReference type="Proteomes" id="UP001302978">
    <property type="component" value="Chromosome"/>
</dbReference>
<evidence type="ECO:0000313" key="2">
    <source>
        <dbReference type="Proteomes" id="UP001302978"/>
    </source>
</evidence>